<dbReference type="PROSITE" id="PS51078">
    <property type="entry name" value="ICLR_ED"/>
    <property type="match status" value="1"/>
</dbReference>
<dbReference type="SUPFAM" id="SSF55781">
    <property type="entry name" value="GAF domain-like"/>
    <property type="match status" value="1"/>
</dbReference>
<dbReference type="AlphaFoldDB" id="A0A3P4B2D3"/>
<evidence type="ECO:0000313" key="7">
    <source>
        <dbReference type="Proteomes" id="UP000277294"/>
    </source>
</evidence>
<reference evidence="6 7" key="1">
    <citation type="submission" date="2018-10" db="EMBL/GenBank/DDBJ databases">
        <authorList>
            <person name="Criscuolo A."/>
        </authorList>
    </citation>
    <scope>NUCLEOTIDE SEQUENCE [LARGE SCALE GENOMIC DNA]</scope>
    <source>
        <strain evidence="6">DnA1</strain>
    </source>
</reference>
<dbReference type="InterPro" id="IPR014757">
    <property type="entry name" value="Tscrpt_reg_IclR_C"/>
</dbReference>
<name>A0A3P4B2D3_9BURK</name>
<dbReference type="InterPro" id="IPR036390">
    <property type="entry name" value="WH_DNA-bd_sf"/>
</dbReference>
<dbReference type="SMART" id="SM00346">
    <property type="entry name" value="HTH_ICLR"/>
    <property type="match status" value="1"/>
</dbReference>
<dbReference type="Gene3D" id="1.10.10.10">
    <property type="entry name" value="Winged helix-like DNA-binding domain superfamily/Winged helix DNA-binding domain"/>
    <property type="match status" value="1"/>
</dbReference>
<evidence type="ECO:0000256" key="1">
    <source>
        <dbReference type="ARBA" id="ARBA00023015"/>
    </source>
</evidence>
<dbReference type="Proteomes" id="UP000277294">
    <property type="component" value="Unassembled WGS sequence"/>
</dbReference>
<dbReference type="Gene3D" id="3.30.450.40">
    <property type="match status" value="1"/>
</dbReference>
<dbReference type="PANTHER" id="PTHR30136:SF23">
    <property type="entry name" value="DNA-BINDING TRANSCRIPTIONAL ACTIVATOR MHPR"/>
    <property type="match status" value="1"/>
</dbReference>
<dbReference type="OrthoDB" id="9807558at2"/>
<keyword evidence="3" id="KW-0804">Transcription</keyword>
<dbReference type="InterPro" id="IPR036388">
    <property type="entry name" value="WH-like_DNA-bd_sf"/>
</dbReference>
<dbReference type="InterPro" id="IPR050707">
    <property type="entry name" value="HTH_MetabolicPath_Reg"/>
</dbReference>
<evidence type="ECO:0000259" key="4">
    <source>
        <dbReference type="PROSITE" id="PS51077"/>
    </source>
</evidence>
<dbReference type="Pfam" id="PF01614">
    <property type="entry name" value="IclR_C"/>
    <property type="match status" value="1"/>
</dbReference>
<keyword evidence="1" id="KW-0805">Transcription regulation</keyword>
<evidence type="ECO:0000256" key="3">
    <source>
        <dbReference type="ARBA" id="ARBA00023163"/>
    </source>
</evidence>
<dbReference type="GO" id="GO:0003700">
    <property type="term" value="F:DNA-binding transcription factor activity"/>
    <property type="evidence" value="ECO:0007669"/>
    <property type="project" value="TreeGrafter"/>
</dbReference>
<dbReference type="InterPro" id="IPR029016">
    <property type="entry name" value="GAF-like_dom_sf"/>
</dbReference>
<evidence type="ECO:0000313" key="6">
    <source>
        <dbReference type="EMBL" id="VCU69798.1"/>
    </source>
</evidence>
<sequence length="262" mass="28442">MSTTGVIGPVVRALHVLRALNHAPQSTLQALHAATGLPKSTVHRLLMTLKSEGYVRADVVKGTYALTEKVRCLSEGFSEPDQVVEVGAPILLRNTRNTGLPLAIGTLERGHVVVRYSSMPYSPIGSEHTTVGHIHDLVHSGMGQAFLAFCGEAERERLMQWMQATIPDPAGWPQIERDIERNLAATRKRGYGLRKGSGRGSSTTLAVPIEHDERVLGVLSLTTFGALLTPERLHECLGLLAQTRGEITAALAARQERGQRIP</sequence>
<gene>
    <name evidence="6" type="primary">iclR_2</name>
    <name evidence="6" type="ORF">PIGHUM_01863</name>
</gene>
<dbReference type="GO" id="GO:0045892">
    <property type="term" value="P:negative regulation of DNA-templated transcription"/>
    <property type="evidence" value="ECO:0007669"/>
    <property type="project" value="TreeGrafter"/>
</dbReference>
<dbReference type="InterPro" id="IPR005471">
    <property type="entry name" value="Tscrpt_reg_IclR_N"/>
</dbReference>
<keyword evidence="7" id="KW-1185">Reference proteome</keyword>
<feature type="domain" description="IclR-ED" evidence="5">
    <location>
        <begin position="69"/>
        <end position="253"/>
    </location>
</feature>
<organism evidence="6 7">
    <name type="scientific">Pigmentiphaga humi</name>
    <dbReference type="NCBI Taxonomy" id="2478468"/>
    <lineage>
        <taxon>Bacteria</taxon>
        <taxon>Pseudomonadati</taxon>
        <taxon>Pseudomonadota</taxon>
        <taxon>Betaproteobacteria</taxon>
        <taxon>Burkholderiales</taxon>
        <taxon>Alcaligenaceae</taxon>
        <taxon>Pigmentiphaga</taxon>
    </lineage>
</organism>
<keyword evidence="2" id="KW-0238">DNA-binding</keyword>
<accession>A0A3P4B2D3</accession>
<dbReference type="PANTHER" id="PTHR30136">
    <property type="entry name" value="HELIX-TURN-HELIX TRANSCRIPTIONAL REGULATOR, ICLR FAMILY"/>
    <property type="match status" value="1"/>
</dbReference>
<evidence type="ECO:0000256" key="2">
    <source>
        <dbReference type="ARBA" id="ARBA00023125"/>
    </source>
</evidence>
<dbReference type="Pfam" id="PF09339">
    <property type="entry name" value="HTH_IclR"/>
    <property type="match status" value="1"/>
</dbReference>
<feature type="domain" description="HTH iclR-type" evidence="4">
    <location>
        <begin position="7"/>
        <end position="68"/>
    </location>
</feature>
<proteinExistence type="predicted"/>
<protein>
    <submittedName>
        <fullName evidence="6">Acetate operon repressor</fullName>
    </submittedName>
</protein>
<dbReference type="RefSeq" id="WP_160142222.1">
    <property type="nucleotide sequence ID" value="NZ_UWPJ01000016.1"/>
</dbReference>
<dbReference type="SUPFAM" id="SSF46785">
    <property type="entry name" value="Winged helix' DNA-binding domain"/>
    <property type="match status" value="1"/>
</dbReference>
<dbReference type="EMBL" id="UWPJ01000016">
    <property type="protein sequence ID" value="VCU69798.1"/>
    <property type="molecule type" value="Genomic_DNA"/>
</dbReference>
<dbReference type="PROSITE" id="PS51077">
    <property type="entry name" value="HTH_ICLR"/>
    <property type="match status" value="1"/>
</dbReference>
<dbReference type="GO" id="GO:0003677">
    <property type="term" value="F:DNA binding"/>
    <property type="evidence" value="ECO:0007669"/>
    <property type="project" value="UniProtKB-KW"/>
</dbReference>
<evidence type="ECO:0000259" key="5">
    <source>
        <dbReference type="PROSITE" id="PS51078"/>
    </source>
</evidence>